<dbReference type="Proteomes" id="UP000824120">
    <property type="component" value="Chromosome 7"/>
</dbReference>
<gene>
    <name evidence="2" type="ORF">H5410_036225</name>
</gene>
<dbReference type="OrthoDB" id="6080404at2759"/>
<evidence type="ECO:0000313" key="3">
    <source>
        <dbReference type="Proteomes" id="UP000824120"/>
    </source>
</evidence>
<keyword evidence="1" id="KW-0472">Membrane</keyword>
<reference evidence="2 3" key="1">
    <citation type="submission" date="2020-09" db="EMBL/GenBank/DDBJ databases">
        <title>De no assembly of potato wild relative species, Solanum commersonii.</title>
        <authorList>
            <person name="Cho K."/>
        </authorList>
    </citation>
    <scope>NUCLEOTIDE SEQUENCE [LARGE SCALE GENOMIC DNA]</scope>
    <source>
        <strain evidence="2">LZ3.2</strain>
        <tissue evidence="2">Leaf</tissue>
    </source>
</reference>
<dbReference type="Gene3D" id="3.30.479.30">
    <property type="entry name" value="Band 7 domain"/>
    <property type="match status" value="1"/>
</dbReference>
<dbReference type="AlphaFoldDB" id="A0A9J5Y3K2"/>
<protein>
    <recommendedName>
        <fullName evidence="1">Flotillin-like</fullName>
    </recommendedName>
</protein>
<dbReference type="PANTHER" id="PTHR13806">
    <property type="entry name" value="FLOTILLIN-RELATED"/>
    <property type="match status" value="1"/>
</dbReference>
<sequence length="201" mass="23198">MYHVARASEFLVITGIGINELKITKKALVHVWMTVRLIKYAKLLSHHARDSHNVKDLVQGVIEGETRVLATSMTMDEIFKGTKDFKKEVFDKKTQMEAANQAKINVSEAKMKGEIGSKEREGLTHQNAAKIDAEPRSYPPKGMMKILTARLASEDRFWSRTTLRSLPEALDDICGIWLKRYWVWDPLFIEAISKWKFRLHR</sequence>
<evidence type="ECO:0000313" key="2">
    <source>
        <dbReference type="EMBL" id="KAG5594993.1"/>
    </source>
</evidence>
<comment type="caution">
    <text evidence="2">The sequence shown here is derived from an EMBL/GenBank/DDBJ whole genome shotgun (WGS) entry which is preliminary data.</text>
</comment>
<dbReference type="EMBL" id="JACXVP010000007">
    <property type="protein sequence ID" value="KAG5594993.1"/>
    <property type="molecule type" value="Genomic_DNA"/>
</dbReference>
<keyword evidence="3" id="KW-1185">Reference proteome</keyword>
<comment type="subcellular location">
    <subcellularLocation>
        <location evidence="1">Cell membrane</location>
        <topology evidence="1">Lipid-anchor</topology>
    </subcellularLocation>
    <subcellularLocation>
        <location evidence="1">Membrane</location>
        <location evidence="1">Caveola</location>
    </subcellularLocation>
</comment>
<proteinExistence type="inferred from homology"/>
<dbReference type="PANTHER" id="PTHR13806:SF34">
    <property type="entry name" value="FLOTILLIN-LIKE"/>
    <property type="match status" value="1"/>
</dbReference>
<dbReference type="InterPro" id="IPR036013">
    <property type="entry name" value="Band_7/SPFH_dom_sf"/>
</dbReference>
<dbReference type="SUPFAM" id="SSF117892">
    <property type="entry name" value="Band 7/SPFH domain"/>
    <property type="match status" value="1"/>
</dbReference>
<keyword evidence="1" id="KW-1003">Cell membrane</keyword>
<dbReference type="InterPro" id="IPR027705">
    <property type="entry name" value="Flotillin_fam"/>
</dbReference>
<evidence type="ECO:0000256" key="1">
    <source>
        <dbReference type="RuleBase" id="RU366054"/>
    </source>
</evidence>
<accession>A0A9J5Y3K2</accession>
<dbReference type="GO" id="GO:0005901">
    <property type="term" value="C:caveola"/>
    <property type="evidence" value="ECO:0007669"/>
    <property type="project" value="UniProtKB-SubCell"/>
</dbReference>
<comment type="similarity">
    <text evidence="1">Belongs to the band 7/mec-2 family. Flotillin subfamily.</text>
</comment>
<name>A0A9J5Y3K2_SOLCO</name>
<organism evidence="2 3">
    <name type="scientific">Solanum commersonii</name>
    <name type="common">Commerson's wild potato</name>
    <name type="synonym">Commerson's nightshade</name>
    <dbReference type="NCBI Taxonomy" id="4109"/>
    <lineage>
        <taxon>Eukaryota</taxon>
        <taxon>Viridiplantae</taxon>
        <taxon>Streptophyta</taxon>
        <taxon>Embryophyta</taxon>
        <taxon>Tracheophyta</taxon>
        <taxon>Spermatophyta</taxon>
        <taxon>Magnoliopsida</taxon>
        <taxon>eudicotyledons</taxon>
        <taxon>Gunneridae</taxon>
        <taxon>Pentapetalae</taxon>
        <taxon>asterids</taxon>
        <taxon>lamiids</taxon>
        <taxon>Solanales</taxon>
        <taxon>Solanaceae</taxon>
        <taxon>Solanoideae</taxon>
        <taxon>Solaneae</taxon>
        <taxon>Solanum</taxon>
    </lineage>
</organism>